<evidence type="ECO:0000256" key="5">
    <source>
        <dbReference type="ARBA" id="ARBA00023018"/>
    </source>
</evidence>
<feature type="transmembrane region" description="Helical" evidence="12">
    <location>
        <begin position="46"/>
        <end position="70"/>
    </location>
</feature>
<feature type="chain" id="PRO_5044519124" evidence="12">
    <location>
        <begin position="23"/>
        <end position="312"/>
    </location>
</feature>
<dbReference type="PANTHER" id="PTHR18945">
    <property type="entry name" value="NEUROTRANSMITTER GATED ION CHANNEL"/>
    <property type="match status" value="1"/>
</dbReference>
<keyword evidence="1 12" id="KW-0813">Transport</keyword>
<dbReference type="GO" id="GO:0004888">
    <property type="term" value="F:transmembrane signaling receptor activity"/>
    <property type="evidence" value="ECO:0007669"/>
    <property type="project" value="InterPro"/>
</dbReference>
<dbReference type="InterPro" id="IPR036719">
    <property type="entry name" value="Neuro-gated_channel_TM_sf"/>
</dbReference>
<keyword evidence="4 12" id="KW-1133">Transmembrane helix</keyword>
<evidence type="ECO:0000313" key="15">
    <source>
        <dbReference type="RefSeq" id="XP_031566152.1"/>
    </source>
</evidence>
<evidence type="ECO:0000256" key="7">
    <source>
        <dbReference type="ARBA" id="ARBA00023136"/>
    </source>
</evidence>
<dbReference type="Gene3D" id="2.70.170.10">
    <property type="entry name" value="Neurotransmitter-gated ion-channel ligand-binding domain"/>
    <property type="match status" value="1"/>
</dbReference>
<keyword evidence="12" id="KW-0732">Signal</keyword>
<comment type="caution">
    <text evidence="12">Lacks conserved residue(s) required for the propagation of feature annotation.</text>
</comment>
<evidence type="ECO:0000259" key="13">
    <source>
        <dbReference type="Pfam" id="PF02931"/>
    </source>
</evidence>
<dbReference type="SUPFAM" id="SSF90112">
    <property type="entry name" value="Neurotransmitter-gated ion-channel transmembrane pore"/>
    <property type="match status" value="1"/>
</dbReference>
<dbReference type="RefSeq" id="XP_031566152.1">
    <property type="nucleotide sequence ID" value="XM_031710292.1"/>
</dbReference>
<feature type="transmembrane region" description="Helical" evidence="12">
    <location>
        <begin position="246"/>
        <end position="267"/>
    </location>
</feature>
<dbReference type="OrthoDB" id="410315at2759"/>
<dbReference type="InterPro" id="IPR036734">
    <property type="entry name" value="Neur_chan_lig-bd_sf"/>
</dbReference>
<evidence type="ECO:0000256" key="1">
    <source>
        <dbReference type="ARBA" id="ARBA00022448"/>
    </source>
</evidence>
<comment type="subcellular location">
    <subcellularLocation>
        <location evidence="11">Synaptic cell membrane</location>
        <topology evidence="11">Multi-pass membrane protein</topology>
    </subcellularLocation>
</comment>
<evidence type="ECO:0000256" key="8">
    <source>
        <dbReference type="ARBA" id="ARBA00023170"/>
    </source>
</evidence>
<organism evidence="14 15">
    <name type="scientific">Actinia tenebrosa</name>
    <name type="common">Australian red waratah sea anemone</name>
    <dbReference type="NCBI Taxonomy" id="6105"/>
    <lineage>
        <taxon>Eukaryota</taxon>
        <taxon>Metazoa</taxon>
        <taxon>Cnidaria</taxon>
        <taxon>Anthozoa</taxon>
        <taxon>Hexacorallia</taxon>
        <taxon>Actiniaria</taxon>
        <taxon>Actiniidae</taxon>
        <taxon>Actinia</taxon>
    </lineage>
</organism>
<dbReference type="RefSeq" id="XP_031566153.1">
    <property type="nucleotide sequence ID" value="XM_031710293.1"/>
</dbReference>
<name>A0A6P8IH20_ACTTE</name>
<keyword evidence="5" id="KW-0770">Synapse</keyword>
<dbReference type="PRINTS" id="PR00254">
    <property type="entry name" value="NICOTINICR"/>
</dbReference>
<dbReference type="InterPro" id="IPR002394">
    <property type="entry name" value="Nicotinic_acetylcholine_rcpt"/>
</dbReference>
<feature type="domain" description="Neurotransmitter-gated ion-channel ligand-binding" evidence="13">
    <location>
        <begin position="32"/>
        <end position="241"/>
    </location>
</feature>
<keyword evidence="2" id="KW-1003">Cell membrane</keyword>
<dbReference type="Pfam" id="PF02931">
    <property type="entry name" value="Neur_chan_LBD"/>
    <property type="match status" value="1"/>
</dbReference>
<dbReference type="InterPro" id="IPR018000">
    <property type="entry name" value="Neurotransmitter_ion_chnl_CS"/>
</dbReference>
<protein>
    <submittedName>
        <fullName evidence="15 16">Neuronal acetylcholine receptor subunit alpha-2-like</fullName>
    </submittedName>
</protein>
<dbReference type="KEGG" id="aten:116301258"/>
<keyword evidence="8" id="KW-0675">Receptor</keyword>
<dbReference type="GeneID" id="116301258"/>
<evidence type="ECO:0000256" key="9">
    <source>
        <dbReference type="ARBA" id="ARBA00023286"/>
    </source>
</evidence>
<keyword evidence="6 12" id="KW-0406">Ion transport</keyword>
<dbReference type="Proteomes" id="UP000515163">
    <property type="component" value="Unplaced"/>
</dbReference>
<dbReference type="PROSITE" id="PS00236">
    <property type="entry name" value="NEUROTR_ION_CHANNEL"/>
    <property type="match status" value="1"/>
</dbReference>
<gene>
    <name evidence="15 16" type="primary">LOC116301258</name>
</gene>
<dbReference type="InterPro" id="IPR006201">
    <property type="entry name" value="Neur_channel"/>
</dbReference>
<reference evidence="15 16" key="1">
    <citation type="submission" date="2025-04" db="UniProtKB">
        <authorList>
            <consortium name="RefSeq"/>
        </authorList>
    </citation>
    <scope>IDENTIFICATION</scope>
    <source>
        <tissue evidence="15 16">Tentacle</tissue>
    </source>
</reference>
<dbReference type="SUPFAM" id="SSF63712">
    <property type="entry name" value="Nicotinic receptor ligand binding domain-like"/>
    <property type="match status" value="1"/>
</dbReference>
<evidence type="ECO:0000313" key="16">
    <source>
        <dbReference type="RefSeq" id="XP_031566153.1"/>
    </source>
</evidence>
<comment type="similarity">
    <text evidence="12">Belongs to the ligand-gated ion channel (TC 1.A.9) family.</text>
</comment>
<keyword evidence="7 12" id="KW-0472">Membrane</keyword>
<keyword evidence="14" id="KW-1185">Reference proteome</keyword>
<dbReference type="FunFam" id="2.70.170.10:FF:000028">
    <property type="entry name" value="AcetylCholine Receptor"/>
    <property type="match status" value="1"/>
</dbReference>
<evidence type="ECO:0000256" key="10">
    <source>
        <dbReference type="ARBA" id="ARBA00023303"/>
    </source>
</evidence>
<evidence type="ECO:0000256" key="3">
    <source>
        <dbReference type="ARBA" id="ARBA00022692"/>
    </source>
</evidence>
<evidence type="ECO:0000256" key="11">
    <source>
        <dbReference type="ARBA" id="ARBA00034099"/>
    </source>
</evidence>
<keyword evidence="9" id="KW-1071">Ligand-gated ion channel</keyword>
<keyword evidence="3 12" id="KW-0812">Transmembrane</keyword>
<keyword evidence="10 12" id="KW-0407">Ion channel</keyword>
<evidence type="ECO:0000256" key="6">
    <source>
        <dbReference type="ARBA" id="ARBA00023065"/>
    </source>
</evidence>
<evidence type="ECO:0000313" key="14">
    <source>
        <dbReference type="Proteomes" id="UP000515163"/>
    </source>
</evidence>
<dbReference type="AlphaFoldDB" id="A0A6P8IH20"/>
<evidence type="ECO:0000256" key="2">
    <source>
        <dbReference type="ARBA" id="ARBA00022475"/>
    </source>
</evidence>
<dbReference type="PRINTS" id="PR00252">
    <property type="entry name" value="NRIONCHANNEL"/>
</dbReference>
<evidence type="ECO:0000256" key="4">
    <source>
        <dbReference type="ARBA" id="ARBA00022989"/>
    </source>
</evidence>
<accession>A0A6P8IH20</accession>
<feature type="signal peptide" evidence="12">
    <location>
        <begin position="1"/>
        <end position="22"/>
    </location>
</feature>
<dbReference type="InterPro" id="IPR006202">
    <property type="entry name" value="Neur_chan_lig-bd"/>
</dbReference>
<dbReference type="GO" id="GO:0045211">
    <property type="term" value="C:postsynaptic membrane"/>
    <property type="evidence" value="ECO:0007669"/>
    <property type="project" value="InterPro"/>
</dbReference>
<dbReference type="GO" id="GO:0022848">
    <property type="term" value="F:acetylcholine-gated monoatomic cation-selective channel activity"/>
    <property type="evidence" value="ECO:0007669"/>
    <property type="project" value="InterPro"/>
</dbReference>
<sequence length="312" mass="35801">MFLPGLVLSACAFVLTSQFSDAVKMPNASSEHALRQELLTSYDRFVRPVLLPLTIVNVSFSLKLISLINVDNKNHMVTSKLLIKQIWHNPFLTWDKAKHDGIGQIRMSKDEIWVPDITLLNSASNPSRQTINHYESWVTVYSNGTNVWVSLAIHDSECQIKVQNFPFDKQKCVIDFASESYDTKFLDIQLLPESHTETQDTRQMSNEEWKIIENKIQLIKERGDCCSTPFAHVKLHLGMERIPTFYILYLLCPSAILSLLVFFSFIIPPDNGERIGFCSSRFFFLSVSIFFSSRICCRTIRETSLFLESSLL</sequence>
<evidence type="ECO:0000256" key="12">
    <source>
        <dbReference type="RuleBase" id="RU000687"/>
    </source>
</evidence>
<dbReference type="InterPro" id="IPR038050">
    <property type="entry name" value="Neuro_actylchol_rec"/>
</dbReference>
<proteinExistence type="inferred from homology"/>
<dbReference type="Gene3D" id="1.20.58.390">
    <property type="entry name" value="Neurotransmitter-gated ion-channel transmembrane domain"/>
    <property type="match status" value="1"/>
</dbReference>